<dbReference type="EMBL" id="CADIKH010000076">
    <property type="protein sequence ID" value="CAB3773512.1"/>
    <property type="molecule type" value="Genomic_DNA"/>
</dbReference>
<dbReference type="Proteomes" id="UP000494363">
    <property type="component" value="Unassembled WGS sequence"/>
</dbReference>
<reference evidence="1 2" key="1">
    <citation type="submission" date="2020-04" db="EMBL/GenBank/DDBJ databases">
        <authorList>
            <person name="De Canck E."/>
        </authorList>
    </citation>
    <scope>NUCLEOTIDE SEQUENCE [LARGE SCALE GENOMIC DNA]</scope>
    <source>
        <strain evidence="1 2">LMG 29542</strain>
    </source>
</reference>
<evidence type="ECO:0000313" key="2">
    <source>
        <dbReference type="Proteomes" id="UP000494363"/>
    </source>
</evidence>
<accession>A0A6J5F7C9</accession>
<gene>
    <name evidence="1" type="ORF">LMG29542_07269</name>
</gene>
<keyword evidence="2" id="KW-1185">Reference proteome</keyword>
<evidence type="ECO:0000313" key="1">
    <source>
        <dbReference type="EMBL" id="CAB3773512.1"/>
    </source>
</evidence>
<sequence length="95" mass="10577">MPGPAFDGNTDIEVCRGPCPFNVLNMREQYVTRSAPPTNHGMPWQWPQLPDPAQKGDHLRWRGAMATRIKQGNIVHAALWPFRDCASPPLATQSA</sequence>
<protein>
    <submittedName>
        <fullName evidence="1">Uncharacterized protein</fullName>
    </submittedName>
</protein>
<organism evidence="1 2">
    <name type="scientific">Paraburkholderia humisilvae</name>
    <dbReference type="NCBI Taxonomy" id="627669"/>
    <lineage>
        <taxon>Bacteria</taxon>
        <taxon>Pseudomonadati</taxon>
        <taxon>Pseudomonadota</taxon>
        <taxon>Betaproteobacteria</taxon>
        <taxon>Burkholderiales</taxon>
        <taxon>Burkholderiaceae</taxon>
        <taxon>Paraburkholderia</taxon>
    </lineage>
</organism>
<proteinExistence type="predicted"/>
<name>A0A6J5F7C9_9BURK</name>
<dbReference type="AlphaFoldDB" id="A0A6J5F7C9"/>